<dbReference type="SMART" id="SM00155">
    <property type="entry name" value="PLDc"/>
    <property type="match status" value="2"/>
</dbReference>
<protein>
    <recommendedName>
        <fullName evidence="2">phospholipase D</fullName>
        <ecNumber evidence="2">3.1.4.4</ecNumber>
    </recommendedName>
</protein>
<dbReference type="InterPro" id="IPR001736">
    <property type="entry name" value="PLipase_D/transphosphatidylase"/>
</dbReference>
<keyword evidence="10" id="KW-1185">Reference proteome</keyword>
<dbReference type="EC" id="3.1.4.4" evidence="2"/>
<keyword evidence="5" id="KW-0442">Lipid degradation</keyword>
<dbReference type="Pfam" id="PF00614">
    <property type="entry name" value="PLDc"/>
    <property type="match status" value="1"/>
</dbReference>
<name>A0A7J6MQM5_PERCH</name>
<organism evidence="9 10">
    <name type="scientific">Perkinsus chesapeaki</name>
    <name type="common">Clam parasite</name>
    <name type="synonym">Perkinsus andrewsi</name>
    <dbReference type="NCBI Taxonomy" id="330153"/>
    <lineage>
        <taxon>Eukaryota</taxon>
        <taxon>Sar</taxon>
        <taxon>Alveolata</taxon>
        <taxon>Perkinsozoa</taxon>
        <taxon>Perkinsea</taxon>
        <taxon>Perkinsida</taxon>
        <taxon>Perkinsidae</taxon>
        <taxon>Perkinsus</taxon>
    </lineage>
</organism>
<evidence type="ECO:0000259" key="8">
    <source>
        <dbReference type="PROSITE" id="PS50035"/>
    </source>
</evidence>
<evidence type="ECO:0000256" key="7">
    <source>
        <dbReference type="SAM" id="MobiDB-lite"/>
    </source>
</evidence>
<dbReference type="PANTHER" id="PTHR18896">
    <property type="entry name" value="PHOSPHOLIPASE D"/>
    <property type="match status" value="1"/>
</dbReference>
<keyword evidence="6" id="KW-0443">Lipid metabolism</keyword>
<feature type="compositionally biased region" description="Polar residues" evidence="7">
    <location>
        <begin position="450"/>
        <end position="466"/>
    </location>
</feature>
<keyword evidence="3" id="KW-0677">Repeat</keyword>
<evidence type="ECO:0000256" key="1">
    <source>
        <dbReference type="ARBA" id="ARBA00000798"/>
    </source>
</evidence>
<evidence type="ECO:0000256" key="5">
    <source>
        <dbReference type="ARBA" id="ARBA00022963"/>
    </source>
</evidence>
<dbReference type="OrthoDB" id="419078at2759"/>
<dbReference type="PANTHER" id="PTHR18896:SF76">
    <property type="entry name" value="PHOSPHOLIPASE"/>
    <property type="match status" value="1"/>
</dbReference>
<sequence>MSAASRSLKCYKHFKNSKTVVPFGGIGKCSSDSLRFPLSGIAASIHVLSVGYCGIATEGIEAFEVELAVGIPSVVKWRIYRTRRDFALLDEALRRVFGDGFMPAPVGTRGFRGDFNMIDWDDANCEDVEGFLTSICSSSEVLATDHFQVFVELSRRSMILFDEASRSGAGRKKDALLKRIEGPALVKPDGSKATGGSWPSALRCGQWTMVWLTLERDGFVVGRPRIGDEDAAEDALLFDTETRVEYGRSHGRGKAAAGLKISTAETVLRVDLGSTLNLQLWLRSIDQSLRECPWTSDLSTLLFYHFSFVGKHRGLCCAEVLEALEGAQSCIWIQGWWLTPTLDLGNRDSEEDTQRLCDVLKLKAEQGVSIRILVYKEIPLALSNASGIAKEFLNSLHPNIQVSRHPHHHFTPSGHTALFWSHHSKVVIVDQTWRGFVGGLDLAKGRWDTSSHPVTDSGHQQGSEYYNPTLRDCPRGADAEYLDRSTEPRMPWHDVAVELLGGEAVLDLARHFAQLWNHVHTSGVLATPTQHPEDPLQNVHNLECSPSSAVGGAFAVSGDHSAEVLQKLASCEFGVATSSTRSLNLDHEAGWRSGSLRTVSEGSTLRSDDMLENFPDDELDELDCEVQVLRSGGRWSLGVNTENSIYSAYLHLIEQSKRFIYIENQFMVSSVGEYSPVGQESRSVANLIAEALARRIIRAAEEGDRQFRVYVVIPSAPAMPCDDWQSTSSYACRMTLALQLKTIAQGQHSLRFILNQRLLKLPDYQGLDEPWTEHIAFFSLRGAGVLPNGKLVTEQIYIHSKMMIVDDERFIVGSANINDRSMVGTRDSEMAVLVEKPQLAKKMRVALWREHLGVPVDESSDLEIKLQDPQSNDCWGTWKELASENSCVFREYFPGLVPDSEIRDGEDYTAAKLASTNSRLGEMPTNREVSSSMPLRGHVVEFPKDFMRDDDLSKPGLPIEPPEYMFA</sequence>
<evidence type="ECO:0000256" key="2">
    <source>
        <dbReference type="ARBA" id="ARBA00012027"/>
    </source>
</evidence>
<feature type="domain" description="PLD phosphodiesterase" evidence="8">
    <location>
        <begin position="794"/>
        <end position="821"/>
    </location>
</feature>
<evidence type="ECO:0000256" key="3">
    <source>
        <dbReference type="ARBA" id="ARBA00022737"/>
    </source>
</evidence>
<dbReference type="Gene3D" id="3.30.870.10">
    <property type="entry name" value="Endonuclease Chain A"/>
    <property type="match status" value="2"/>
</dbReference>
<keyword evidence="4" id="KW-0378">Hydrolase</keyword>
<gene>
    <name evidence="9" type="primary">PLD1_2</name>
    <name evidence="9" type="ORF">FOL47_010778</name>
</gene>
<dbReference type="InterPro" id="IPR025202">
    <property type="entry name" value="PLD-like_dom"/>
</dbReference>
<dbReference type="Pfam" id="PF13091">
    <property type="entry name" value="PLDc_2"/>
    <property type="match status" value="1"/>
</dbReference>
<dbReference type="GO" id="GO:0004630">
    <property type="term" value="F:phospholipase D activity"/>
    <property type="evidence" value="ECO:0007669"/>
    <property type="project" value="UniProtKB-EC"/>
</dbReference>
<feature type="domain" description="PLD phosphodiesterase" evidence="8">
    <location>
        <begin position="418"/>
        <end position="446"/>
    </location>
</feature>
<evidence type="ECO:0000256" key="4">
    <source>
        <dbReference type="ARBA" id="ARBA00022801"/>
    </source>
</evidence>
<dbReference type="AlphaFoldDB" id="A0A7J6MQM5"/>
<reference evidence="9 10" key="1">
    <citation type="submission" date="2020-04" db="EMBL/GenBank/DDBJ databases">
        <title>Perkinsus chesapeaki whole genome sequence.</title>
        <authorList>
            <person name="Bogema D.R."/>
        </authorList>
    </citation>
    <scope>NUCLEOTIDE SEQUENCE [LARGE SCALE GENOMIC DNA]</scope>
    <source>
        <strain evidence="9">ATCC PRA-425</strain>
    </source>
</reference>
<dbReference type="SUPFAM" id="SSF56024">
    <property type="entry name" value="Phospholipase D/nuclease"/>
    <property type="match status" value="2"/>
</dbReference>
<dbReference type="PROSITE" id="PS50035">
    <property type="entry name" value="PLD"/>
    <property type="match status" value="2"/>
</dbReference>
<comment type="caution">
    <text evidence="9">The sequence shown here is derived from an EMBL/GenBank/DDBJ whole genome shotgun (WGS) entry which is preliminary data.</text>
</comment>
<dbReference type="InterPro" id="IPR015679">
    <property type="entry name" value="PLipase_D_fam"/>
</dbReference>
<evidence type="ECO:0000256" key="6">
    <source>
        <dbReference type="ARBA" id="ARBA00023098"/>
    </source>
</evidence>
<accession>A0A7J6MQM5</accession>
<dbReference type="EMBL" id="JAAPAO010000087">
    <property type="protein sequence ID" value="KAF4673241.1"/>
    <property type="molecule type" value="Genomic_DNA"/>
</dbReference>
<dbReference type="GO" id="GO:0009395">
    <property type="term" value="P:phospholipid catabolic process"/>
    <property type="evidence" value="ECO:0007669"/>
    <property type="project" value="TreeGrafter"/>
</dbReference>
<proteinExistence type="predicted"/>
<dbReference type="Proteomes" id="UP000591131">
    <property type="component" value="Unassembled WGS sequence"/>
</dbReference>
<evidence type="ECO:0000313" key="9">
    <source>
        <dbReference type="EMBL" id="KAF4673241.1"/>
    </source>
</evidence>
<dbReference type="CDD" id="cd09141">
    <property type="entry name" value="PLDc_vPLD1_2_yPLD_like_2"/>
    <property type="match status" value="1"/>
</dbReference>
<comment type="catalytic activity">
    <reaction evidence="1">
        <text>a 1,2-diacyl-sn-glycero-3-phosphocholine + H2O = a 1,2-diacyl-sn-glycero-3-phosphate + choline + H(+)</text>
        <dbReference type="Rhea" id="RHEA:14445"/>
        <dbReference type="ChEBI" id="CHEBI:15354"/>
        <dbReference type="ChEBI" id="CHEBI:15377"/>
        <dbReference type="ChEBI" id="CHEBI:15378"/>
        <dbReference type="ChEBI" id="CHEBI:57643"/>
        <dbReference type="ChEBI" id="CHEBI:58608"/>
        <dbReference type="EC" id="3.1.4.4"/>
    </reaction>
</comment>
<evidence type="ECO:0000313" key="10">
    <source>
        <dbReference type="Proteomes" id="UP000591131"/>
    </source>
</evidence>
<feature type="region of interest" description="Disordered" evidence="7">
    <location>
        <begin position="448"/>
        <end position="469"/>
    </location>
</feature>